<accession>A0ABQ4NGU6</accession>
<sequence>MANLQIIALTRFAYPGLGGFQTEHASVAERQAHLWAEDRLEARFRTLEHVSLRTLAAQTDPDFKTLIVTGDALPEPWRGRLLDLAAGLPGAEVVFHPPMNQRHAMEEIVNARIDPQGPPVMQFRHDDDDGVGRDFVALARAVFADVRPLWRRHGRLAIDFNRGWMLRLTADGPLVEEAARTHLGVAQALILRPTIRRTAVHFPHHRLGLLMPSVTVPEPMWLRGVDGTNDSRMDGALDRLRPADAETRDGLAERFGLDWEAIGRSFGGTTG</sequence>
<dbReference type="RefSeq" id="WP_220747159.1">
    <property type="nucleotide sequence ID" value="NZ_BPFH01000001.1"/>
</dbReference>
<dbReference type="Pfam" id="PF11316">
    <property type="entry name" value="Rhamno_transf"/>
    <property type="match status" value="1"/>
</dbReference>
<dbReference type="InterPro" id="IPR021466">
    <property type="entry name" value="Put_rhamnosyl_transferase"/>
</dbReference>
<evidence type="ECO:0000313" key="1">
    <source>
        <dbReference type="EMBL" id="GIT93635.1"/>
    </source>
</evidence>
<protein>
    <recommendedName>
        <fullName evidence="3">Rhamnosyl transferase</fullName>
    </recommendedName>
</protein>
<dbReference type="EMBL" id="BPFH01000001">
    <property type="protein sequence ID" value="GIT93635.1"/>
    <property type="molecule type" value="Genomic_DNA"/>
</dbReference>
<organism evidence="1 2">
    <name type="scientific">Jannaschia pagri</name>
    <dbReference type="NCBI Taxonomy" id="2829797"/>
    <lineage>
        <taxon>Bacteria</taxon>
        <taxon>Pseudomonadati</taxon>
        <taxon>Pseudomonadota</taxon>
        <taxon>Alphaproteobacteria</taxon>
        <taxon>Rhodobacterales</taxon>
        <taxon>Roseobacteraceae</taxon>
        <taxon>Jannaschia</taxon>
    </lineage>
</organism>
<evidence type="ECO:0008006" key="3">
    <source>
        <dbReference type="Google" id="ProtNLM"/>
    </source>
</evidence>
<proteinExistence type="predicted"/>
<keyword evidence="2" id="KW-1185">Reference proteome</keyword>
<dbReference type="Proteomes" id="UP000786693">
    <property type="component" value="Unassembled WGS sequence"/>
</dbReference>
<gene>
    <name evidence="1" type="ORF">JANAI62_02580</name>
</gene>
<name>A0ABQ4NGU6_9RHOB</name>
<comment type="caution">
    <text evidence="1">The sequence shown here is derived from an EMBL/GenBank/DDBJ whole genome shotgun (WGS) entry which is preliminary data.</text>
</comment>
<reference evidence="1 2" key="1">
    <citation type="submission" date="2021-05" db="EMBL/GenBank/DDBJ databases">
        <title>Bacteria Genome sequencing.</title>
        <authorList>
            <person name="Takabe Y."/>
            <person name="Nakajima Y."/>
            <person name="Suzuki S."/>
            <person name="Shiozaki T."/>
        </authorList>
    </citation>
    <scope>NUCLEOTIDE SEQUENCE [LARGE SCALE GENOMIC DNA]</scope>
    <source>
        <strain evidence="1 2">AI_62</strain>
    </source>
</reference>
<evidence type="ECO:0000313" key="2">
    <source>
        <dbReference type="Proteomes" id="UP000786693"/>
    </source>
</evidence>